<reference evidence="5 6" key="1">
    <citation type="journal article" date="2023" name="Arcadia Sci">
        <title>De novo assembly of a long-read Amblyomma americanum tick genome.</title>
        <authorList>
            <person name="Chou S."/>
            <person name="Poskanzer K.E."/>
            <person name="Rollins M."/>
            <person name="Thuy-Boun P.S."/>
        </authorList>
    </citation>
    <scope>NUCLEOTIDE SEQUENCE [LARGE SCALE GENOMIC DNA]</scope>
    <source>
        <strain evidence="5">F_SG_1</strain>
        <tissue evidence="5">Salivary glands</tissue>
    </source>
</reference>
<feature type="region of interest" description="Disordered" evidence="3">
    <location>
        <begin position="286"/>
        <end position="315"/>
    </location>
</feature>
<proteinExistence type="predicted"/>
<accession>A0AAQ4EDV5</accession>
<dbReference type="EMBL" id="JARKHS020017716">
    <property type="protein sequence ID" value="KAK8772840.1"/>
    <property type="molecule type" value="Genomic_DNA"/>
</dbReference>
<evidence type="ECO:0000259" key="4">
    <source>
        <dbReference type="Pfam" id="PF13891"/>
    </source>
</evidence>
<feature type="region of interest" description="Disordered" evidence="3">
    <location>
        <begin position="70"/>
        <end position="97"/>
    </location>
</feature>
<feature type="compositionally biased region" description="Low complexity" evidence="3">
    <location>
        <begin position="352"/>
        <end position="369"/>
    </location>
</feature>
<feature type="region of interest" description="Disordered" evidence="3">
    <location>
        <begin position="413"/>
        <end position="439"/>
    </location>
</feature>
<organism evidence="5 6">
    <name type="scientific">Amblyomma americanum</name>
    <name type="common">Lone star tick</name>
    <dbReference type="NCBI Taxonomy" id="6943"/>
    <lineage>
        <taxon>Eukaryota</taxon>
        <taxon>Metazoa</taxon>
        <taxon>Ecdysozoa</taxon>
        <taxon>Arthropoda</taxon>
        <taxon>Chelicerata</taxon>
        <taxon>Arachnida</taxon>
        <taxon>Acari</taxon>
        <taxon>Parasitiformes</taxon>
        <taxon>Ixodida</taxon>
        <taxon>Ixodoidea</taxon>
        <taxon>Ixodidae</taxon>
        <taxon>Amblyomminae</taxon>
        <taxon>Amblyomma</taxon>
    </lineage>
</organism>
<dbReference type="InterPro" id="IPR025927">
    <property type="entry name" value="Znf_KANL2-like"/>
</dbReference>
<sequence length="627" mass="67223">MNKNGTKLYKQGQLNGYTYCIRQIFEENTLGYSHGSNNATKLNNKCHGFSSEEQNGKLGAPVAARLYASPSLVDGPPHVGGRKEQRRQRRAAVSLPSEGKLRFADRLRALLKRENHQPGGVPQDPYDFSEAPPSSVVVAAATTAATLPQQTTPISVAASASPPTTSEVHRTVENGSLGRHSGEPLLNHRAQSKPVVVHKEVQAVQPIQRLPIVSQPLSSVSFAKGTTVFGLAEVKPKVVAASGGTAVAVCSATGTSATPGGLAKQPKTMNRLQAKIAQNRVLDKLKRAQQDSGHTSSSSSHNHRVAVSSASSSTPPSLLAGAAFVHDRHEVSKPGVLARPRERPNRDRRIRVAPATVAPTATTTSLATSPAAALRNLRRFWNAEKNIGAEEAQASTSGSGSYSTCHSLPGLGSQVGAGDLDSSASDSSEDEDSGGERAPSLWNWDLDCSDASTVRSVRSLRISRLRAELRKRYEVLCKRQAAARPSLERQDALVRHLARAAKLCPDAAAQVLMGNSAASTRPKPAAVEKRTCCYRDESVFCTQPALPYTRHCTKHIMYNVDQLLFEHCTAKFADNTQCCVPVFDMCHELPLCPEHAKKRVSGSSSVLPGICLFITHHSAAPLPTCYM</sequence>
<protein>
    <recommendedName>
        <fullName evidence="4">KANL2-like probable zinc-finger domain-containing protein</fullName>
    </recommendedName>
</protein>
<dbReference type="PANTHER" id="PTHR16198:SF2">
    <property type="entry name" value="INO80 COMPLEX SUBUNIT D"/>
    <property type="match status" value="1"/>
</dbReference>
<evidence type="ECO:0000256" key="2">
    <source>
        <dbReference type="ARBA" id="ARBA00023242"/>
    </source>
</evidence>
<evidence type="ECO:0000313" key="5">
    <source>
        <dbReference type="EMBL" id="KAK8772840.1"/>
    </source>
</evidence>
<dbReference type="GO" id="GO:0005634">
    <property type="term" value="C:nucleus"/>
    <property type="evidence" value="ECO:0007669"/>
    <property type="project" value="UniProtKB-SubCell"/>
</dbReference>
<comment type="caution">
    <text evidence="5">The sequence shown here is derived from an EMBL/GenBank/DDBJ whole genome shotgun (WGS) entry which is preliminary data.</text>
</comment>
<gene>
    <name evidence="5" type="ORF">V5799_012627</name>
</gene>
<keyword evidence="6" id="KW-1185">Reference proteome</keyword>
<dbReference type="PANTHER" id="PTHR16198">
    <property type="match status" value="1"/>
</dbReference>
<feature type="region of interest" description="Disordered" evidence="3">
    <location>
        <begin position="331"/>
        <end position="369"/>
    </location>
</feature>
<feature type="compositionally biased region" description="Low complexity" evidence="3">
    <location>
        <begin position="416"/>
        <end position="426"/>
    </location>
</feature>
<evidence type="ECO:0000256" key="3">
    <source>
        <dbReference type="SAM" id="MobiDB-lite"/>
    </source>
</evidence>
<name>A0AAQ4EDV5_AMBAM</name>
<evidence type="ECO:0000313" key="6">
    <source>
        <dbReference type="Proteomes" id="UP001321473"/>
    </source>
</evidence>
<keyword evidence="2" id="KW-0539">Nucleus</keyword>
<dbReference type="AlphaFoldDB" id="A0AAQ4EDV5"/>
<dbReference type="Pfam" id="PF13891">
    <property type="entry name" value="zf-C3HC3H_KANSL2"/>
    <property type="match status" value="1"/>
</dbReference>
<evidence type="ECO:0000256" key="1">
    <source>
        <dbReference type="ARBA" id="ARBA00004123"/>
    </source>
</evidence>
<feature type="compositionally biased region" description="Low complexity" evidence="3">
    <location>
        <begin position="292"/>
        <end position="315"/>
    </location>
</feature>
<dbReference type="Proteomes" id="UP001321473">
    <property type="component" value="Unassembled WGS sequence"/>
</dbReference>
<comment type="subcellular location">
    <subcellularLocation>
        <location evidence="1">Nucleus</location>
    </subcellularLocation>
</comment>
<feature type="domain" description="KANL2-like probable zinc-finger" evidence="4">
    <location>
        <begin position="538"/>
        <end position="596"/>
    </location>
</feature>